<dbReference type="CDD" id="cd02440">
    <property type="entry name" value="AdoMet_MTases"/>
    <property type="match status" value="1"/>
</dbReference>
<sequence>MRLHPAEHPRLYAAARATVHAVNTPIAKRRMGKAADAAARPIKLEIGGLSDRAGWLVVNVNARTRNYLDATEPWPFEDGALDVVYADNMIEHVPLEAGRRMFAEAFRCLRPGGVIRLVTPDLGKHVELYLAGSRSVEDEVGTFYRSLGLTVEHPTDLVRVPIASFGHHTGYLYDVASLCAELTKAGFSDAQEWSLSDSRHEALRGLDKRTGEGGAQMAIEAVR</sequence>
<dbReference type="InterPro" id="IPR029063">
    <property type="entry name" value="SAM-dependent_MTases_sf"/>
</dbReference>
<dbReference type="RefSeq" id="WP_367920361.1">
    <property type="nucleotide sequence ID" value="NZ_BAABAC010000030.1"/>
</dbReference>
<protein>
    <submittedName>
        <fullName evidence="2">Class I SAM-dependent methyltransferase</fullName>
    </submittedName>
</protein>
<dbReference type="SUPFAM" id="SSF53335">
    <property type="entry name" value="S-adenosyl-L-methionine-dependent methyltransferases"/>
    <property type="match status" value="1"/>
</dbReference>
<comment type="caution">
    <text evidence="2">The sequence shown here is derived from an EMBL/GenBank/DDBJ whole genome shotgun (WGS) entry which is preliminary data.</text>
</comment>
<name>A0ABW3W5Q3_9ACTN</name>
<accession>A0ABW3W5Q3</accession>
<proteinExistence type="predicted"/>
<reference evidence="3" key="1">
    <citation type="journal article" date="2019" name="Int. J. Syst. Evol. Microbiol.">
        <title>The Global Catalogue of Microorganisms (GCM) 10K type strain sequencing project: providing services to taxonomists for standard genome sequencing and annotation.</title>
        <authorList>
            <consortium name="The Broad Institute Genomics Platform"/>
            <consortium name="The Broad Institute Genome Sequencing Center for Infectious Disease"/>
            <person name="Wu L."/>
            <person name="Ma J."/>
        </authorList>
    </citation>
    <scope>NUCLEOTIDE SEQUENCE [LARGE SCALE GENOMIC DNA]</scope>
    <source>
        <strain evidence="3">CCUG 52478</strain>
    </source>
</reference>
<organism evidence="2 3">
    <name type="scientific">Nocardioides ginsengisoli</name>
    <dbReference type="NCBI Taxonomy" id="363868"/>
    <lineage>
        <taxon>Bacteria</taxon>
        <taxon>Bacillati</taxon>
        <taxon>Actinomycetota</taxon>
        <taxon>Actinomycetes</taxon>
        <taxon>Propionibacteriales</taxon>
        <taxon>Nocardioidaceae</taxon>
        <taxon>Nocardioides</taxon>
    </lineage>
</organism>
<dbReference type="Pfam" id="PF08241">
    <property type="entry name" value="Methyltransf_11"/>
    <property type="match status" value="1"/>
</dbReference>
<gene>
    <name evidence="2" type="ORF">ACFQ3F_18720</name>
</gene>
<dbReference type="Proteomes" id="UP001597229">
    <property type="component" value="Unassembled WGS sequence"/>
</dbReference>
<keyword evidence="2" id="KW-0489">Methyltransferase</keyword>
<evidence type="ECO:0000313" key="2">
    <source>
        <dbReference type="EMBL" id="MFD1249840.1"/>
    </source>
</evidence>
<dbReference type="InterPro" id="IPR013216">
    <property type="entry name" value="Methyltransf_11"/>
</dbReference>
<evidence type="ECO:0000313" key="3">
    <source>
        <dbReference type="Proteomes" id="UP001597229"/>
    </source>
</evidence>
<dbReference type="Gene3D" id="3.40.50.150">
    <property type="entry name" value="Vaccinia Virus protein VP39"/>
    <property type="match status" value="1"/>
</dbReference>
<dbReference type="GO" id="GO:0032259">
    <property type="term" value="P:methylation"/>
    <property type="evidence" value="ECO:0007669"/>
    <property type="project" value="UniProtKB-KW"/>
</dbReference>
<keyword evidence="2" id="KW-0808">Transferase</keyword>
<evidence type="ECO:0000259" key="1">
    <source>
        <dbReference type="Pfam" id="PF08241"/>
    </source>
</evidence>
<keyword evidence="3" id="KW-1185">Reference proteome</keyword>
<dbReference type="EMBL" id="JBHTLX010000023">
    <property type="protein sequence ID" value="MFD1249840.1"/>
    <property type="molecule type" value="Genomic_DNA"/>
</dbReference>
<dbReference type="GO" id="GO:0008168">
    <property type="term" value="F:methyltransferase activity"/>
    <property type="evidence" value="ECO:0007669"/>
    <property type="project" value="UniProtKB-KW"/>
</dbReference>
<feature type="domain" description="Methyltransferase type 11" evidence="1">
    <location>
        <begin position="69"/>
        <end position="115"/>
    </location>
</feature>